<evidence type="ECO:0000256" key="1">
    <source>
        <dbReference type="SAM" id="SignalP"/>
    </source>
</evidence>
<dbReference type="KEGG" id="uli:ETAA1_36220"/>
<protein>
    <recommendedName>
        <fullName evidence="4">DUF1080 domain-containing protein</fullName>
    </recommendedName>
</protein>
<gene>
    <name evidence="2" type="ORF">ETAA1_36220</name>
</gene>
<dbReference type="EMBL" id="CP036273">
    <property type="protein sequence ID" value="QDU21651.1"/>
    <property type="molecule type" value="Genomic_DNA"/>
</dbReference>
<keyword evidence="3" id="KW-1185">Reference proteome</keyword>
<dbReference type="AlphaFoldDB" id="A0A517XVV8"/>
<organism evidence="2 3">
    <name type="scientific">Urbifossiella limnaea</name>
    <dbReference type="NCBI Taxonomy" id="2528023"/>
    <lineage>
        <taxon>Bacteria</taxon>
        <taxon>Pseudomonadati</taxon>
        <taxon>Planctomycetota</taxon>
        <taxon>Planctomycetia</taxon>
        <taxon>Gemmatales</taxon>
        <taxon>Gemmataceae</taxon>
        <taxon>Urbifossiella</taxon>
    </lineage>
</organism>
<feature type="signal peptide" evidence="1">
    <location>
        <begin position="1"/>
        <end position="20"/>
    </location>
</feature>
<dbReference type="Gene3D" id="2.60.120.560">
    <property type="entry name" value="Exo-inulinase, domain 1"/>
    <property type="match status" value="1"/>
</dbReference>
<evidence type="ECO:0008006" key="4">
    <source>
        <dbReference type="Google" id="ProtNLM"/>
    </source>
</evidence>
<accession>A0A517XVV8</accession>
<evidence type="ECO:0000313" key="3">
    <source>
        <dbReference type="Proteomes" id="UP000319576"/>
    </source>
</evidence>
<proteinExistence type="predicted"/>
<evidence type="ECO:0000313" key="2">
    <source>
        <dbReference type="EMBL" id="QDU21651.1"/>
    </source>
</evidence>
<dbReference type="Proteomes" id="UP000319576">
    <property type="component" value="Chromosome"/>
</dbReference>
<keyword evidence="1" id="KW-0732">Signal</keyword>
<reference evidence="2 3" key="1">
    <citation type="submission" date="2019-02" db="EMBL/GenBank/DDBJ databases">
        <title>Deep-cultivation of Planctomycetes and their phenomic and genomic characterization uncovers novel biology.</title>
        <authorList>
            <person name="Wiegand S."/>
            <person name="Jogler M."/>
            <person name="Boedeker C."/>
            <person name="Pinto D."/>
            <person name="Vollmers J."/>
            <person name="Rivas-Marin E."/>
            <person name="Kohn T."/>
            <person name="Peeters S.H."/>
            <person name="Heuer A."/>
            <person name="Rast P."/>
            <person name="Oberbeckmann S."/>
            <person name="Bunk B."/>
            <person name="Jeske O."/>
            <person name="Meyerdierks A."/>
            <person name="Storesund J.E."/>
            <person name="Kallscheuer N."/>
            <person name="Luecker S."/>
            <person name="Lage O.M."/>
            <person name="Pohl T."/>
            <person name="Merkel B.J."/>
            <person name="Hornburger P."/>
            <person name="Mueller R.-W."/>
            <person name="Bruemmer F."/>
            <person name="Labrenz M."/>
            <person name="Spormann A.M."/>
            <person name="Op den Camp H."/>
            <person name="Overmann J."/>
            <person name="Amann R."/>
            <person name="Jetten M.S.M."/>
            <person name="Mascher T."/>
            <person name="Medema M.H."/>
            <person name="Devos D.P."/>
            <person name="Kaster A.-K."/>
            <person name="Ovreas L."/>
            <person name="Rohde M."/>
            <person name="Galperin M.Y."/>
            <person name="Jogler C."/>
        </authorList>
    </citation>
    <scope>NUCLEOTIDE SEQUENCE [LARGE SCALE GENOMIC DNA]</scope>
    <source>
        <strain evidence="2 3">ETA_A1</strain>
    </source>
</reference>
<dbReference type="OrthoDB" id="281919at2"/>
<dbReference type="RefSeq" id="WP_145240757.1">
    <property type="nucleotide sequence ID" value="NZ_CP036273.1"/>
</dbReference>
<sequence length="184" mass="19761" precursor="true">MRLILCAAVATVLVAAPAGADDFAPEPGFKMLLSGKDFAGWKAKAAKGGEPLEGKAEAFKGRFKFNKDGGLVIDPAVKGDVRIETVQEFTKETVIRFDFLPGAGCNNDLFFLGSKFDINPTQLKMVKVGEWNAMDITASGGTTTFKINGETARSDKAKTAKSTLEFRAEFGSMEVRRLRAKTGG</sequence>
<feature type="chain" id="PRO_5022067486" description="DUF1080 domain-containing protein" evidence="1">
    <location>
        <begin position="21"/>
        <end position="184"/>
    </location>
</feature>
<name>A0A517XVV8_9BACT</name>